<name>A0A8S5QNC4_9CAUD</name>
<organism evidence="1">
    <name type="scientific">Siphoviridae sp. ctsoB6</name>
    <dbReference type="NCBI Taxonomy" id="2826487"/>
    <lineage>
        <taxon>Viruses</taxon>
        <taxon>Duplodnaviria</taxon>
        <taxon>Heunggongvirae</taxon>
        <taxon>Uroviricota</taxon>
        <taxon>Caudoviricetes</taxon>
    </lineage>
</organism>
<sequence length="33" mass="3834">MLPVMGWFYFSGNHAPKTLIRFHTKICKLAVLL</sequence>
<accession>A0A8S5QNC4</accession>
<protein>
    <submittedName>
        <fullName evidence="1">Uncharacterized protein</fullName>
    </submittedName>
</protein>
<reference evidence="1" key="1">
    <citation type="journal article" date="2021" name="Proc. Natl. Acad. Sci. U.S.A.">
        <title>A Catalog of Tens of Thousands of Viruses from Human Metagenomes Reveals Hidden Associations with Chronic Diseases.</title>
        <authorList>
            <person name="Tisza M.J."/>
            <person name="Buck C.B."/>
        </authorList>
    </citation>
    <scope>NUCLEOTIDE SEQUENCE</scope>
    <source>
        <strain evidence="1">CtsoB6</strain>
    </source>
</reference>
<dbReference type="EMBL" id="BK015700">
    <property type="protein sequence ID" value="DAE20734.1"/>
    <property type="molecule type" value="Genomic_DNA"/>
</dbReference>
<evidence type="ECO:0000313" key="1">
    <source>
        <dbReference type="EMBL" id="DAE20734.1"/>
    </source>
</evidence>
<proteinExistence type="predicted"/>